<evidence type="ECO:0000313" key="1">
    <source>
        <dbReference type="EMBL" id="RKN78760.1"/>
    </source>
</evidence>
<dbReference type="GO" id="GO:0005829">
    <property type="term" value="C:cytosol"/>
    <property type="evidence" value="ECO:0007669"/>
    <property type="project" value="TreeGrafter"/>
</dbReference>
<dbReference type="AlphaFoldDB" id="A0A3B0C052"/>
<dbReference type="InterPro" id="IPR006175">
    <property type="entry name" value="YjgF/YER057c/UK114"/>
</dbReference>
<proteinExistence type="predicted"/>
<gene>
    <name evidence="1" type="ORF">D7Z94_21440</name>
</gene>
<dbReference type="PANTHER" id="PTHR11803">
    <property type="entry name" value="2-IMINOBUTANOATE/2-IMINOPROPANOATE DEAMINASE RIDA"/>
    <property type="match status" value="1"/>
</dbReference>
<dbReference type="EMBL" id="RBCJ01000004">
    <property type="protein sequence ID" value="RKN78760.1"/>
    <property type="molecule type" value="Genomic_DNA"/>
</dbReference>
<dbReference type="Proteomes" id="UP000276603">
    <property type="component" value="Unassembled WGS sequence"/>
</dbReference>
<dbReference type="RefSeq" id="WP_120713669.1">
    <property type="nucleotide sequence ID" value="NZ_CANMKH010000009.1"/>
</dbReference>
<dbReference type="InterPro" id="IPR035959">
    <property type="entry name" value="RutC-like_sf"/>
</dbReference>
<organism evidence="1 2">
    <name type="scientific">Ulvibacterium marinum</name>
    <dbReference type="NCBI Taxonomy" id="2419782"/>
    <lineage>
        <taxon>Bacteria</taxon>
        <taxon>Pseudomonadati</taxon>
        <taxon>Bacteroidota</taxon>
        <taxon>Flavobacteriia</taxon>
        <taxon>Flavobacteriales</taxon>
        <taxon>Flavobacteriaceae</taxon>
        <taxon>Ulvibacterium</taxon>
    </lineage>
</organism>
<keyword evidence="2" id="KW-1185">Reference proteome</keyword>
<accession>A0A3B0C052</accession>
<dbReference type="OrthoDB" id="9803101at2"/>
<protein>
    <submittedName>
        <fullName evidence="1">RidA family protein</fullName>
    </submittedName>
</protein>
<dbReference type="CDD" id="cd00448">
    <property type="entry name" value="YjgF_YER057c_UK114_family"/>
    <property type="match status" value="1"/>
</dbReference>
<dbReference type="Pfam" id="PF01042">
    <property type="entry name" value="Ribonuc_L-PSP"/>
    <property type="match status" value="1"/>
</dbReference>
<comment type="caution">
    <text evidence="1">The sequence shown here is derived from an EMBL/GenBank/DDBJ whole genome shotgun (WGS) entry which is preliminary data.</text>
</comment>
<dbReference type="SUPFAM" id="SSF54427">
    <property type="entry name" value="NTF2-like"/>
    <property type="match status" value="1"/>
</dbReference>
<reference evidence="1 2" key="1">
    <citation type="submission" date="2018-10" db="EMBL/GenBank/DDBJ databases">
        <title>Ulvibacterium marinum gen. nov., sp. nov., a novel marine bacterium of the family Flavobacteriaceae, isolated from a culture of the green alga Ulva prolifera.</title>
        <authorList>
            <person name="Zhang Z."/>
        </authorList>
    </citation>
    <scope>NUCLEOTIDE SEQUENCE [LARGE SCALE GENOMIC DNA]</scope>
    <source>
        <strain evidence="1 2">CCMM003</strain>
    </source>
</reference>
<dbReference type="SUPFAM" id="SSF55298">
    <property type="entry name" value="YjgF-like"/>
    <property type="match status" value="1"/>
</dbReference>
<dbReference type="PANTHER" id="PTHR11803:SF39">
    <property type="entry name" value="2-IMINOBUTANOATE_2-IMINOPROPANOATE DEAMINASE"/>
    <property type="match status" value="1"/>
</dbReference>
<dbReference type="InterPro" id="IPR032710">
    <property type="entry name" value="NTF2-like_dom_sf"/>
</dbReference>
<evidence type="ECO:0000313" key="2">
    <source>
        <dbReference type="Proteomes" id="UP000276603"/>
    </source>
</evidence>
<name>A0A3B0C052_9FLAO</name>
<dbReference type="Gene3D" id="3.30.1330.40">
    <property type="entry name" value="RutC-like"/>
    <property type="match status" value="1"/>
</dbReference>
<dbReference type="GO" id="GO:0019239">
    <property type="term" value="F:deaminase activity"/>
    <property type="evidence" value="ECO:0007669"/>
    <property type="project" value="TreeGrafter"/>
</dbReference>
<sequence>MKNNPFPPNDVDRRYLWEMLVNRDILAFVSQDWSIVEDDFIAEGFMGIDAGKQDNVDKWVLKYPSLESYRTEWLSQAEEFAKVDLVEDKEDAFHRVTVLQDIEIQGNFALLHKKFFGPMQKKDGGEIATDWQTLYRCKKVGDEWKIVGFTGYMPLMAKSVDTSRDTGKSLPKNASQHKTAGPYAPVLEVNPGKLVVISGQAAIDKEGNVIGETIEEQTAYTLDNCVLQLASAGCTLQDVFKVNVYIKDLKEWPRFNAVYKHYFVEPKPVRTAVESGLLMTLRVEVEMWAVKN</sequence>